<dbReference type="InterPro" id="IPR026039">
    <property type="entry name" value="YfgM"/>
</dbReference>
<dbReference type="PANTHER" id="PTHR38035:SF1">
    <property type="entry name" value="ANCILLARY SECYEG TRANSLOCON SUBUNIT"/>
    <property type="match status" value="1"/>
</dbReference>
<evidence type="ECO:0000256" key="5">
    <source>
        <dbReference type="ARBA" id="ARBA00022989"/>
    </source>
</evidence>
<proteinExistence type="predicted"/>
<comment type="subcellular location">
    <subcellularLocation>
        <location evidence="2">Cell membrane</location>
    </subcellularLocation>
    <subcellularLocation>
        <location evidence="1">Membrane</location>
        <topology evidence="1">Single-pass membrane protein</topology>
    </subcellularLocation>
</comment>
<evidence type="ECO:0000259" key="9">
    <source>
        <dbReference type="Pfam" id="PF09976"/>
    </source>
</evidence>
<dbReference type="InterPro" id="IPR018704">
    <property type="entry name" value="SecYEG/CpoB_TPR"/>
</dbReference>
<protein>
    <recommendedName>
        <fullName evidence="9">Ancillary SecYEG translocon subunit/Cell division coordinator CpoB TPR domain-containing protein</fullName>
    </recommendedName>
</protein>
<dbReference type="OrthoDB" id="7173339at2"/>
<keyword evidence="7" id="KW-0143">Chaperone</keyword>
<reference evidence="10 11" key="1">
    <citation type="submission" date="2017-09" db="EMBL/GenBank/DDBJ databases">
        <authorList>
            <person name="Ehlers B."/>
            <person name="Leendertz F.H."/>
        </authorList>
    </citation>
    <scope>NUCLEOTIDE SEQUENCE [LARGE SCALE GENOMIC DNA]</scope>
    <source>
        <strain evidence="10 11">USBA 140</strain>
    </source>
</reference>
<dbReference type="GO" id="GO:0005886">
    <property type="term" value="C:plasma membrane"/>
    <property type="evidence" value="ECO:0007669"/>
    <property type="project" value="UniProtKB-SubCell"/>
</dbReference>
<name>A0A286GLE6_9PROT</name>
<dbReference type="RefSeq" id="WP_097279656.1">
    <property type="nucleotide sequence ID" value="NZ_OCNJ01000005.1"/>
</dbReference>
<evidence type="ECO:0000256" key="8">
    <source>
        <dbReference type="SAM" id="Phobius"/>
    </source>
</evidence>
<feature type="transmembrane region" description="Helical" evidence="8">
    <location>
        <begin position="33"/>
        <end position="54"/>
    </location>
</feature>
<organism evidence="10 11">
    <name type="scientific">Caenispirillum bisanense</name>
    <dbReference type="NCBI Taxonomy" id="414052"/>
    <lineage>
        <taxon>Bacteria</taxon>
        <taxon>Pseudomonadati</taxon>
        <taxon>Pseudomonadota</taxon>
        <taxon>Alphaproteobacteria</taxon>
        <taxon>Rhodospirillales</taxon>
        <taxon>Novispirillaceae</taxon>
        <taxon>Caenispirillum</taxon>
    </lineage>
</organism>
<evidence type="ECO:0000256" key="1">
    <source>
        <dbReference type="ARBA" id="ARBA00004167"/>
    </source>
</evidence>
<evidence type="ECO:0000256" key="7">
    <source>
        <dbReference type="ARBA" id="ARBA00023186"/>
    </source>
</evidence>
<evidence type="ECO:0000256" key="6">
    <source>
        <dbReference type="ARBA" id="ARBA00023136"/>
    </source>
</evidence>
<evidence type="ECO:0000256" key="3">
    <source>
        <dbReference type="ARBA" id="ARBA00022475"/>
    </source>
</evidence>
<keyword evidence="4 8" id="KW-0812">Transmembrane</keyword>
<dbReference type="GO" id="GO:0044877">
    <property type="term" value="F:protein-containing complex binding"/>
    <property type="evidence" value="ECO:0007669"/>
    <property type="project" value="InterPro"/>
</dbReference>
<keyword evidence="3" id="KW-1003">Cell membrane</keyword>
<keyword evidence="11" id="KW-1185">Reference proteome</keyword>
<evidence type="ECO:0000256" key="4">
    <source>
        <dbReference type="ARBA" id="ARBA00022692"/>
    </source>
</evidence>
<keyword evidence="6 8" id="KW-0472">Membrane</keyword>
<dbReference type="PANTHER" id="PTHR38035">
    <property type="entry name" value="UPF0070 PROTEIN YFGM"/>
    <property type="match status" value="1"/>
</dbReference>
<dbReference type="Proteomes" id="UP000219621">
    <property type="component" value="Unassembled WGS sequence"/>
</dbReference>
<sequence length="237" mass="25046">MADRREDATQEALFREVDEDLRHEQLARLWKKYGGVVIALALALVVGVAGYQGWQAWERSARQDEAARYTAAMRLLEQNQTQPAAEALAALAADGNTGYGTVAALRRAALLADQGDEAAAAEAYGAVAADGAADPTFRDLARVLAVLHRMQGPAEGAQPDALIAELQPLTDPANPFRFSALELTAALALKQGDEARARDIYKSLAGDANAPQGLRSRARTMLAALGGDAAAAPRQEG</sequence>
<dbReference type="EMBL" id="OCNJ01000005">
    <property type="protein sequence ID" value="SOD96361.1"/>
    <property type="molecule type" value="Genomic_DNA"/>
</dbReference>
<dbReference type="Pfam" id="PF09976">
    <property type="entry name" value="TPR_21"/>
    <property type="match status" value="1"/>
</dbReference>
<accession>A0A286GLE6</accession>
<keyword evidence="5 8" id="KW-1133">Transmembrane helix</keyword>
<gene>
    <name evidence="10" type="ORF">SAMN05421508_105286</name>
</gene>
<evidence type="ECO:0000256" key="2">
    <source>
        <dbReference type="ARBA" id="ARBA00004236"/>
    </source>
</evidence>
<feature type="domain" description="Ancillary SecYEG translocon subunit/Cell division coordinator CpoB TPR" evidence="9">
    <location>
        <begin position="29"/>
        <end position="209"/>
    </location>
</feature>
<evidence type="ECO:0000313" key="11">
    <source>
        <dbReference type="Proteomes" id="UP000219621"/>
    </source>
</evidence>
<evidence type="ECO:0000313" key="10">
    <source>
        <dbReference type="EMBL" id="SOD96361.1"/>
    </source>
</evidence>
<dbReference type="AlphaFoldDB" id="A0A286GLE6"/>